<comment type="caution">
    <text evidence="2">The sequence shown here is derived from an EMBL/GenBank/DDBJ whole genome shotgun (WGS) entry which is preliminary data.</text>
</comment>
<reference evidence="2" key="1">
    <citation type="submission" date="2020-10" db="EMBL/GenBank/DDBJ databases">
        <authorList>
            <person name="Gilroy R."/>
        </authorList>
    </citation>
    <scope>NUCLEOTIDE SEQUENCE</scope>
    <source>
        <strain evidence="2">ChiSjej6B24-2974</strain>
    </source>
</reference>
<proteinExistence type="predicted"/>
<keyword evidence="1" id="KW-0732">Signal</keyword>
<feature type="signal peptide" evidence="1">
    <location>
        <begin position="1"/>
        <end position="20"/>
    </location>
</feature>
<feature type="chain" id="PRO_5038995030" evidence="1">
    <location>
        <begin position="21"/>
        <end position="389"/>
    </location>
</feature>
<dbReference type="Proteomes" id="UP000824260">
    <property type="component" value="Unassembled WGS sequence"/>
</dbReference>
<name>A0A9D1CY61_9FIRM</name>
<sequence length="389" mass="43184">MRKLLVCLLALLLAALPALGEETLETATETHSAGLAVEVTGMALLDEWDGETSQTHVFLAVYATLTNWNAETLTLANALRAELSYEGAYVFEAELAFPVEEMEQLVRVDGALVFRIPTMVAEAAPEGLKLTIYVDGQAIAQKIALEGGYSPTRTGNFEGAGFDSPEDAALAYLEALQNGDVAGMLSTFAIETYVDSLDVQTYLEYTQMFQPNTGLPVAEGGYMRDLAVNVRHGTLAQNLYWQFLYHSWPDGEHWPLSTDYREGVTVVPLNQEENDISNFLDMFAEADFPAVLQGMTFVEFIDPASLHESYLSETNQNHIERQMAWYGCDELTDVVMRLQSGGREYWQILQCVRYGDRWYNFSLSGNLSSLLSLGIYTCGLVPAKYMQLG</sequence>
<organism evidence="2 3">
    <name type="scientific">Candidatus Pullichristensenella stercorigallinarum</name>
    <dbReference type="NCBI Taxonomy" id="2840909"/>
    <lineage>
        <taxon>Bacteria</taxon>
        <taxon>Bacillati</taxon>
        <taxon>Bacillota</taxon>
        <taxon>Clostridia</taxon>
        <taxon>Candidatus Pullichristensenella</taxon>
    </lineage>
</organism>
<dbReference type="AlphaFoldDB" id="A0A9D1CY61"/>
<gene>
    <name evidence="2" type="ORF">IAA52_13015</name>
</gene>
<protein>
    <submittedName>
        <fullName evidence="2">Uncharacterized protein</fullName>
    </submittedName>
</protein>
<evidence type="ECO:0000313" key="3">
    <source>
        <dbReference type="Proteomes" id="UP000824260"/>
    </source>
</evidence>
<accession>A0A9D1CY61</accession>
<evidence type="ECO:0000313" key="2">
    <source>
        <dbReference type="EMBL" id="HIQ84004.1"/>
    </source>
</evidence>
<dbReference type="EMBL" id="DVFZ01000121">
    <property type="protein sequence ID" value="HIQ84004.1"/>
    <property type="molecule type" value="Genomic_DNA"/>
</dbReference>
<reference evidence="2" key="2">
    <citation type="journal article" date="2021" name="PeerJ">
        <title>Extensive microbial diversity within the chicken gut microbiome revealed by metagenomics and culture.</title>
        <authorList>
            <person name="Gilroy R."/>
            <person name="Ravi A."/>
            <person name="Getino M."/>
            <person name="Pursley I."/>
            <person name="Horton D.L."/>
            <person name="Alikhan N.F."/>
            <person name="Baker D."/>
            <person name="Gharbi K."/>
            <person name="Hall N."/>
            <person name="Watson M."/>
            <person name="Adriaenssens E.M."/>
            <person name="Foster-Nyarko E."/>
            <person name="Jarju S."/>
            <person name="Secka A."/>
            <person name="Antonio M."/>
            <person name="Oren A."/>
            <person name="Chaudhuri R.R."/>
            <person name="La Ragione R."/>
            <person name="Hildebrand F."/>
            <person name="Pallen M.J."/>
        </authorList>
    </citation>
    <scope>NUCLEOTIDE SEQUENCE</scope>
    <source>
        <strain evidence="2">ChiSjej6B24-2974</strain>
    </source>
</reference>
<evidence type="ECO:0000256" key="1">
    <source>
        <dbReference type="SAM" id="SignalP"/>
    </source>
</evidence>